<evidence type="ECO:0000313" key="1">
    <source>
        <dbReference type="EMBL" id="AFZ24722.1"/>
    </source>
</evidence>
<dbReference type="HOGENOM" id="CLU_2129337_0_0_3"/>
<name>K9WYY5_9NOST</name>
<gene>
    <name evidence="1" type="ORF">Cylst_2513</name>
</gene>
<reference evidence="1 2" key="1">
    <citation type="submission" date="2012-06" db="EMBL/GenBank/DDBJ databases">
        <title>Finished chromosome of genome of Cylindrospermum stagnale PCC 7417.</title>
        <authorList>
            <consortium name="US DOE Joint Genome Institute"/>
            <person name="Gugger M."/>
            <person name="Coursin T."/>
            <person name="Rippka R."/>
            <person name="Tandeau De Marsac N."/>
            <person name="Huntemann M."/>
            <person name="Wei C.-L."/>
            <person name="Han J."/>
            <person name="Detter J.C."/>
            <person name="Han C."/>
            <person name="Tapia R."/>
            <person name="Chen A."/>
            <person name="Kyrpides N."/>
            <person name="Mavromatis K."/>
            <person name="Markowitz V."/>
            <person name="Szeto E."/>
            <person name="Ivanova N."/>
            <person name="Pagani I."/>
            <person name="Pati A."/>
            <person name="Goodwin L."/>
            <person name="Nordberg H.P."/>
            <person name="Cantor M.N."/>
            <person name="Hua S.X."/>
            <person name="Woyke T."/>
            <person name="Kerfeld C.A."/>
        </authorList>
    </citation>
    <scope>NUCLEOTIDE SEQUENCE [LARGE SCALE GENOMIC DNA]</scope>
    <source>
        <strain evidence="1 2">PCC 7417</strain>
    </source>
</reference>
<evidence type="ECO:0000313" key="2">
    <source>
        <dbReference type="Proteomes" id="UP000010475"/>
    </source>
</evidence>
<dbReference type="AlphaFoldDB" id="K9WYY5"/>
<proteinExistence type="predicted"/>
<dbReference type="EMBL" id="CP003642">
    <property type="protein sequence ID" value="AFZ24722.1"/>
    <property type="molecule type" value="Genomic_DNA"/>
</dbReference>
<keyword evidence="2" id="KW-1185">Reference proteome</keyword>
<dbReference type="KEGG" id="csg:Cylst_2513"/>
<protein>
    <submittedName>
        <fullName evidence="1">Uncharacterized protein</fullName>
    </submittedName>
</protein>
<dbReference type="Proteomes" id="UP000010475">
    <property type="component" value="Chromosome"/>
</dbReference>
<organism evidence="1 2">
    <name type="scientific">Cylindrospermum stagnale PCC 7417</name>
    <dbReference type="NCBI Taxonomy" id="56107"/>
    <lineage>
        <taxon>Bacteria</taxon>
        <taxon>Bacillati</taxon>
        <taxon>Cyanobacteriota</taxon>
        <taxon>Cyanophyceae</taxon>
        <taxon>Nostocales</taxon>
        <taxon>Nostocaceae</taxon>
        <taxon>Cylindrospermum</taxon>
    </lineage>
</organism>
<dbReference type="RefSeq" id="WP_015207976.1">
    <property type="nucleotide sequence ID" value="NC_019757.1"/>
</dbReference>
<accession>K9WYY5</accession>
<sequence length="113" mass="13287">MQLVKTVVKAQVQVFTLTEKFDDQAWRQFARLIDGYAIAQELGFDLMTWGETQETAYRQSGIWHLNILELRLMLFYGFRADYMSGYTYHERDHLVDSLLAALSKATDQPYQRI</sequence>